<dbReference type="RefSeq" id="WP_180895102.1">
    <property type="nucleotide sequence ID" value="NZ_JACCKD010000012.1"/>
</dbReference>
<evidence type="ECO:0000313" key="2">
    <source>
        <dbReference type="EMBL" id="MBA0128298.1"/>
    </source>
</evidence>
<sequence length="247" mass="25770">MLVLLPPSETKAHGGDGPPLDLTALSFPELTDTRRQVVDALVDLAGDVEASRATLGLSERQDAEIERNAALWSSPTMPALTRYTGVLYDAMGLDTFSKAERARARERLAVASALFGFVGAGDPIPAYRLSGGTSVPGIGSLRSLWRPNLEPVLADLASGVLVDLRSGPYAALARVPSAVTVRVVTDDGTGARTTVSHHNKAYKGRLAGALARARQDASTIDDVVGIAAAAGIKIEQTGASTIEVLTD</sequence>
<comment type="caution">
    <text evidence="2">The sequence shown here is derived from an EMBL/GenBank/DDBJ whole genome shotgun (WGS) entry which is preliminary data.</text>
</comment>
<dbReference type="GO" id="GO:0033194">
    <property type="term" value="P:response to hydroperoxide"/>
    <property type="evidence" value="ECO:0007669"/>
    <property type="project" value="TreeGrafter"/>
</dbReference>
<organism evidence="2 3">
    <name type="scientific">Haloechinothrix aidingensis</name>
    <dbReference type="NCBI Taxonomy" id="2752311"/>
    <lineage>
        <taxon>Bacteria</taxon>
        <taxon>Bacillati</taxon>
        <taxon>Actinomycetota</taxon>
        <taxon>Actinomycetes</taxon>
        <taxon>Pseudonocardiales</taxon>
        <taxon>Pseudonocardiaceae</taxon>
        <taxon>Haloechinothrix</taxon>
    </lineage>
</organism>
<dbReference type="Proteomes" id="UP000582974">
    <property type="component" value="Unassembled WGS sequence"/>
</dbReference>
<dbReference type="AlphaFoldDB" id="A0A838AGV0"/>
<dbReference type="Pfam" id="PF03883">
    <property type="entry name" value="H2O2_YaaD"/>
    <property type="match status" value="1"/>
</dbReference>
<dbReference type="PANTHER" id="PTHR30283:SF4">
    <property type="entry name" value="PEROXIDE STRESS RESISTANCE PROTEIN YAAA"/>
    <property type="match status" value="1"/>
</dbReference>
<feature type="region of interest" description="Disordered" evidence="1">
    <location>
        <begin position="1"/>
        <end position="20"/>
    </location>
</feature>
<name>A0A838AGV0_9PSEU</name>
<keyword evidence="3" id="KW-1185">Reference proteome</keyword>
<reference evidence="2 3" key="1">
    <citation type="submission" date="2020-07" db="EMBL/GenBank/DDBJ databases">
        <title>Genome of Haloechinothrix sp.</title>
        <authorList>
            <person name="Tang S.-K."/>
            <person name="Yang L."/>
            <person name="Zhu W.-Y."/>
        </authorList>
    </citation>
    <scope>NUCLEOTIDE SEQUENCE [LARGE SCALE GENOMIC DNA]</scope>
    <source>
        <strain evidence="2 3">YIM 98757</strain>
    </source>
</reference>
<gene>
    <name evidence="2" type="primary">yaaA</name>
    <name evidence="2" type="ORF">H0B56_22360</name>
</gene>
<accession>A0A838AGV0</accession>
<dbReference type="InterPro" id="IPR005583">
    <property type="entry name" value="YaaA"/>
</dbReference>
<evidence type="ECO:0000313" key="3">
    <source>
        <dbReference type="Proteomes" id="UP000582974"/>
    </source>
</evidence>
<dbReference type="GO" id="GO:0005829">
    <property type="term" value="C:cytosol"/>
    <property type="evidence" value="ECO:0007669"/>
    <property type="project" value="TreeGrafter"/>
</dbReference>
<dbReference type="PANTHER" id="PTHR30283">
    <property type="entry name" value="PEROXIDE STRESS RESPONSE PROTEIN YAAA"/>
    <property type="match status" value="1"/>
</dbReference>
<proteinExistence type="predicted"/>
<dbReference type="NCBIfam" id="NF002544">
    <property type="entry name" value="PRK02101.2-1"/>
    <property type="match status" value="1"/>
</dbReference>
<dbReference type="EMBL" id="JACCKD010000012">
    <property type="protein sequence ID" value="MBA0128298.1"/>
    <property type="molecule type" value="Genomic_DNA"/>
</dbReference>
<evidence type="ECO:0000256" key="1">
    <source>
        <dbReference type="SAM" id="MobiDB-lite"/>
    </source>
</evidence>
<protein>
    <submittedName>
        <fullName evidence="2">Peroxide stress protein YaaA</fullName>
    </submittedName>
</protein>